<protein>
    <recommendedName>
        <fullName evidence="4">Coiled coil domain-containing protein</fullName>
    </recommendedName>
</protein>
<name>A0ABS1WCY0_9GAMM</name>
<evidence type="ECO:0008006" key="4">
    <source>
        <dbReference type="Google" id="ProtNLM"/>
    </source>
</evidence>
<dbReference type="Proteomes" id="UP000809910">
    <property type="component" value="Unassembled WGS sequence"/>
</dbReference>
<evidence type="ECO:0000313" key="2">
    <source>
        <dbReference type="EMBL" id="MBL7527221.1"/>
    </source>
</evidence>
<dbReference type="RefSeq" id="WP_203108175.1">
    <property type="nucleotide sequence ID" value="NZ_JADOBG010000005.1"/>
</dbReference>
<sequence>MPGPLLSRIPLIGKHLFSNEYVNKLTPTALQNLGQTYRNVIGLGNNPTFASGAFKKLNEQRTSDNDEVPVKAKGPYGASILDKMNDKSNPDAANAAKEVKNKIAEVLVPTKDYDKAMKKFNENSATFKDLIKQIPGGNFGAEDVIGTFKYYIDKSRTAIVAQQDLDKQMLSAQFDDKDFKDHVMKAYNIAATDPDANQRIDDLKTSMLKELSASHKKQLGEFDKSTAEAINKLHQASAEEYKQMGLIETLRRANADNVAMLEKIAEANRAKHPVPANASRNGIGSYTETDIKAKLAYVKLEDINKPFKSMTGMEIEQTQPGVFKFHFSMLSPRYYQSLAQKPLTDFLLVSQLIKAQGNDKITWTIEIENKDTLMERAKQAVEGSVRAGFELGKIEIRDKSGRELKIEEIFKDDPESYKRISQRAAEIKQELSGMTPPEVKSAKNDKVKAVIKDIKEQYKVNPPPEEKEEEQEVEEERTGPAPN</sequence>
<organism evidence="2 3">
    <name type="scientific">Legionella bononiensis</name>
    <dbReference type="NCBI Taxonomy" id="2793102"/>
    <lineage>
        <taxon>Bacteria</taxon>
        <taxon>Pseudomonadati</taxon>
        <taxon>Pseudomonadota</taxon>
        <taxon>Gammaproteobacteria</taxon>
        <taxon>Legionellales</taxon>
        <taxon>Legionellaceae</taxon>
        <taxon>Legionella</taxon>
    </lineage>
</organism>
<comment type="caution">
    <text evidence="2">The sequence shown here is derived from an EMBL/GenBank/DDBJ whole genome shotgun (WGS) entry which is preliminary data.</text>
</comment>
<reference evidence="2 3" key="1">
    <citation type="submission" date="2020-12" db="EMBL/GenBank/DDBJ databases">
        <title>WGS of Legionella: environmental sample.</title>
        <authorList>
            <person name="Cristino S."/>
            <person name="Girolamini L."/>
            <person name="Salaris S."/>
            <person name="Pascale M.R."/>
            <person name="Mazzotta M."/>
            <person name="Orsini M."/>
            <person name="Grottola A."/>
        </authorList>
    </citation>
    <scope>NUCLEOTIDE SEQUENCE [LARGE SCALE GENOMIC DNA]</scope>
    <source>
        <strain evidence="2 3">30cs62</strain>
    </source>
</reference>
<dbReference type="EMBL" id="JADWVN010000024">
    <property type="protein sequence ID" value="MBL7527221.1"/>
    <property type="molecule type" value="Genomic_DNA"/>
</dbReference>
<gene>
    <name evidence="2" type="ORF">I5282_11625</name>
</gene>
<accession>A0ABS1WCY0</accession>
<evidence type="ECO:0000313" key="3">
    <source>
        <dbReference type="Proteomes" id="UP000809910"/>
    </source>
</evidence>
<proteinExistence type="predicted"/>
<keyword evidence="3" id="KW-1185">Reference proteome</keyword>
<feature type="compositionally biased region" description="Acidic residues" evidence="1">
    <location>
        <begin position="466"/>
        <end position="475"/>
    </location>
</feature>
<evidence type="ECO:0000256" key="1">
    <source>
        <dbReference type="SAM" id="MobiDB-lite"/>
    </source>
</evidence>
<feature type="region of interest" description="Disordered" evidence="1">
    <location>
        <begin position="454"/>
        <end position="483"/>
    </location>
</feature>